<protein>
    <submittedName>
        <fullName evidence="1">Uncharacterized protein</fullName>
    </submittedName>
</protein>
<dbReference type="Proteomes" id="UP000283003">
    <property type="component" value="Unassembled WGS sequence"/>
</dbReference>
<comment type="caution">
    <text evidence="1">The sequence shown here is derived from an EMBL/GenBank/DDBJ whole genome shotgun (WGS) entry which is preliminary data.</text>
</comment>
<keyword evidence="2" id="KW-1185">Reference proteome</keyword>
<evidence type="ECO:0000313" key="2">
    <source>
        <dbReference type="Proteomes" id="UP000283003"/>
    </source>
</evidence>
<organism evidence="1 2">
    <name type="scientific">Croceicoccus ponticola</name>
    <dbReference type="NCBI Taxonomy" id="2217664"/>
    <lineage>
        <taxon>Bacteria</taxon>
        <taxon>Pseudomonadati</taxon>
        <taxon>Pseudomonadota</taxon>
        <taxon>Alphaproteobacteria</taxon>
        <taxon>Sphingomonadales</taxon>
        <taxon>Erythrobacteraceae</taxon>
        <taxon>Croceicoccus</taxon>
    </lineage>
</organism>
<dbReference type="EMBL" id="RXOL01000001">
    <property type="protein sequence ID" value="RVQ68951.1"/>
    <property type="molecule type" value="Genomic_DNA"/>
</dbReference>
<dbReference type="RefSeq" id="WP_127611137.1">
    <property type="nucleotide sequence ID" value="NZ_RXOL01000001.1"/>
</dbReference>
<gene>
    <name evidence="1" type="ORF">EKN06_01655</name>
</gene>
<accession>A0A437H011</accession>
<proteinExistence type="predicted"/>
<dbReference type="AlphaFoldDB" id="A0A437H011"/>
<sequence>MQLPFPPEHPATIAKTQVALPSGSFIRALPFTVEETQRFRVDAMVLCAEIMASAYIQMIELALRSKWEQALSETTRSGHLDIGMFQHAWSMVDQIYSLRLLLRSLAFTGDDVAAFMVATEPAYVLRNRMDHLDARIPNIVASRDNSRSLFGSLSYFVIGAVVGEPNVDVFAVTQHAEPIRPSESIAAFRIPAEIRGPIGNFVLNAAGQELDLDRAVLTLGPVMVRTNEGFEKSIRVQSAEKAAEHGVAESDLLAHHGAGLKLMIALNAREPDAS</sequence>
<evidence type="ECO:0000313" key="1">
    <source>
        <dbReference type="EMBL" id="RVQ68951.1"/>
    </source>
</evidence>
<dbReference type="OrthoDB" id="9157650at2"/>
<reference evidence="1 2" key="1">
    <citation type="submission" date="2018-12" db="EMBL/GenBank/DDBJ databases">
        <title>Croceicoccus ponticola sp. nov., a lipolytic bacterium isolated from seawater.</title>
        <authorList>
            <person name="Yoon J.-H."/>
        </authorList>
    </citation>
    <scope>NUCLEOTIDE SEQUENCE [LARGE SCALE GENOMIC DNA]</scope>
    <source>
        <strain evidence="1 2">GM-16</strain>
    </source>
</reference>
<name>A0A437H011_9SPHN</name>